<gene>
    <name evidence="2" type="ORF">POM88_048415</name>
</gene>
<dbReference type="EMBL" id="JAUIZM010000011">
    <property type="protein sequence ID" value="KAK1355159.1"/>
    <property type="molecule type" value="Genomic_DNA"/>
</dbReference>
<proteinExistence type="predicted"/>
<accession>A0AAD8M0G1</accession>
<reference evidence="2" key="1">
    <citation type="submission" date="2023-02" db="EMBL/GenBank/DDBJ databases">
        <title>Genome of toxic invasive species Heracleum sosnowskyi carries increased number of genes despite the absence of recent whole-genome duplications.</title>
        <authorList>
            <person name="Schelkunov M."/>
            <person name="Shtratnikova V."/>
            <person name="Makarenko M."/>
            <person name="Klepikova A."/>
            <person name="Omelchenko D."/>
            <person name="Novikova G."/>
            <person name="Obukhova E."/>
            <person name="Bogdanov V."/>
            <person name="Penin A."/>
            <person name="Logacheva M."/>
        </authorList>
    </citation>
    <scope>NUCLEOTIDE SEQUENCE</scope>
    <source>
        <strain evidence="2">Hsosn_3</strain>
        <tissue evidence="2">Leaf</tissue>
    </source>
</reference>
<name>A0AAD8M0G1_9APIA</name>
<protein>
    <submittedName>
        <fullName evidence="2">Uncharacterized protein</fullName>
    </submittedName>
</protein>
<reference evidence="2" key="2">
    <citation type="submission" date="2023-05" db="EMBL/GenBank/DDBJ databases">
        <authorList>
            <person name="Schelkunov M.I."/>
        </authorList>
    </citation>
    <scope>NUCLEOTIDE SEQUENCE</scope>
    <source>
        <strain evidence="2">Hsosn_3</strain>
        <tissue evidence="2">Leaf</tissue>
    </source>
</reference>
<dbReference type="AlphaFoldDB" id="A0AAD8M0G1"/>
<keyword evidence="3" id="KW-1185">Reference proteome</keyword>
<organism evidence="2 3">
    <name type="scientific">Heracleum sosnowskyi</name>
    <dbReference type="NCBI Taxonomy" id="360622"/>
    <lineage>
        <taxon>Eukaryota</taxon>
        <taxon>Viridiplantae</taxon>
        <taxon>Streptophyta</taxon>
        <taxon>Embryophyta</taxon>
        <taxon>Tracheophyta</taxon>
        <taxon>Spermatophyta</taxon>
        <taxon>Magnoliopsida</taxon>
        <taxon>eudicotyledons</taxon>
        <taxon>Gunneridae</taxon>
        <taxon>Pentapetalae</taxon>
        <taxon>asterids</taxon>
        <taxon>campanulids</taxon>
        <taxon>Apiales</taxon>
        <taxon>Apiaceae</taxon>
        <taxon>Apioideae</taxon>
        <taxon>apioid superclade</taxon>
        <taxon>Tordylieae</taxon>
        <taxon>Tordyliinae</taxon>
        <taxon>Heracleum</taxon>
    </lineage>
</organism>
<feature type="region of interest" description="Disordered" evidence="1">
    <location>
        <begin position="70"/>
        <end position="123"/>
    </location>
</feature>
<feature type="compositionally biased region" description="Basic and acidic residues" evidence="1">
    <location>
        <begin position="101"/>
        <end position="123"/>
    </location>
</feature>
<comment type="caution">
    <text evidence="2">The sequence shown here is derived from an EMBL/GenBank/DDBJ whole genome shotgun (WGS) entry which is preliminary data.</text>
</comment>
<evidence type="ECO:0000256" key="1">
    <source>
        <dbReference type="SAM" id="MobiDB-lite"/>
    </source>
</evidence>
<evidence type="ECO:0000313" key="2">
    <source>
        <dbReference type="EMBL" id="KAK1355159.1"/>
    </source>
</evidence>
<dbReference type="Proteomes" id="UP001237642">
    <property type="component" value="Unassembled WGS sequence"/>
</dbReference>
<evidence type="ECO:0000313" key="3">
    <source>
        <dbReference type="Proteomes" id="UP001237642"/>
    </source>
</evidence>
<sequence length="178" mass="18867">MITIKNPKSLQAGVERDNAGVSYGNQTKFQENTDLAGTFKNTVEGNLVSNFGNGSDMDELSGLDIEERKRKRSGLESGSVKGVDNVSHQTDLGLSTARVGDGGDNRKGRGTTDIKNEGGKKPADGTLKVNVDASFQPGASAIIVGMVLRDCTGNFVEGRNISMPCPTTVMEAECIRVK</sequence>